<evidence type="ECO:0000259" key="8">
    <source>
        <dbReference type="Pfam" id="PF07669"/>
    </source>
</evidence>
<dbReference type="PANTHER" id="PTHR33841:SF5">
    <property type="entry name" value="DNA METHYLASE (MODIFICATION METHYLASE) (METHYLTRANSFERASE)-RELATED"/>
    <property type="match status" value="1"/>
</dbReference>
<evidence type="ECO:0000259" key="9">
    <source>
        <dbReference type="Pfam" id="PF22837"/>
    </source>
</evidence>
<dbReference type="InterPro" id="IPR050953">
    <property type="entry name" value="N4_N6_ade-DNA_methylase"/>
</dbReference>
<evidence type="ECO:0000256" key="3">
    <source>
        <dbReference type="ARBA" id="ARBA00022603"/>
    </source>
</evidence>
<evidence type="ECO:0000256" key="5">
    <source>
        <dbReference type="ARBA" id="ARBA00022691"/>
    </source>
</evidence>
<dbReference type="EMBL" id="LR134310">
    <property type="protein sequence ID" value="VEE92422.1"/>
    <property type="molecule type" value="Genomic_DNA"/>
</dbReference>
<dbReference type="GO" id="GO:0009307">
    <property type="term" value="P:DNA restriction-modification system"/>
    <property type="evidence" value="ECO:0007669"/>
    <property type="project" value="UniProtKB-KW"/>
</dbReference>
<evidence type="ECO:0000313" key="11">
    <source>
        <dbReference type="Proteomes" id="UP000268529"/>
    </source>
</evidence>
<comment type="similarity">
    <text evidence="1">Belongs to the N(4)/N(6)-methyltransferase family.</text>
</comment>
<dbReference type="GO" id="GO:0009007">
    <property type="term" value="F:site-specific DNA-methyltransferase (adenine-specific) activity"/>
    <property type="evidence" value="ECO:0007669"/>
    <property type="project" value="UniProtKB-EC"/>
</dbReference>
<dbReference type="Proteomes" id="UP000268529">
    <property type="component" value="Chromosome"/>
</dbReference>
<dbReference type="InterPro" id="IPR002052">
    <property type="entry name" value="DNA_methylase_N6_adenine_CS"/>
</dbReference>
<dbReference type="AlphaFoldDB" id="A0AAX3FL61"/>
<evidence type="ECO:0000313" key="10">
    <source>
        <dbReference type="EMBL" id="VEE92422.1"/>
    </source>
</evidence>
<dbReference type="Pfam" id="PF22837">
    <property type="entry name" value="M_Eco57I_C"/>
    <property type="match status" value="1"/>
</dbReference>
<dbReference type="GO" id="GO:0003676">
    <property type="term" value="F:nucleic acid binding"/>
    <property type="evidence" value="ECO:0007669"/>
    <property type="project" value="InterPro"/>
</dbReference>
<dbReference type="PROSITE" id="PS00092">
    <property type="entry name" value="N6_MTASE"/>
    <property type="match status" value="1"/>
</dbReference>
<evidence type="ECO:0000256" key="2">
    <source>
        <dbReference type="ARBA" id="ARBA00011900"/>
    </source>
</evidence>
<evidence type="ECO:0000256" key="6">
    <source>
        <dbReference type="ARBA" id="ARBA00022747"/>
    </source>
</evidence>
<organism evidence="10 11">
    <name type="scientific">Actinobacillus equuli</name>
    <dbReference type="NCBI Taxonomy" id="718"/>
    <lineage>
        <taxon>Bacteria</taxon>
        <taxon>Pseudomonadati</taxon>
        <taxon>Pseudomonadota</taxon>
        <taxon>Gammaproteobacteria</taxon>
        <taxon>Pasteurellales</taxon>
        <taxon>Pasteurellaceae</taxon>
        <taxon>Actinobacillus</taxon>
    </lineage>
</organism>
<dbReference type="PRINTS" id="PR00507">
    <property type="entry name" value="N12N6MTFRASE"/>
</dbReference>
<reference evidence="10 11" key="1">
    <citation type="submission" date="2018-12" db="EMBL/GenBank/DDBJ databases">
        <authorList>
            <consortium name="Pathogen Informatics"/>
        </authorList>
    </citation>
    <scope>NUCLEOTIDE SEQUENCE [LARGE SCALE GENOMIC DNA]</scope>
    <source>
        <strain evidence="10 11">NCTC8529</strain>
    </source>
</reference>
<dbReference type="Pfam" id="PF07669">
    <property type="entry name" value="Eco57I"/>
    <property type="match status" value="1"/>
</dbReference>
<gene>
    <name evidence="10" type="ORF">NCTC8529_01845</name>
</gene>
<dbReference type="SUPFAM" id="SSF53335">
    <property type="entry name" value="S-adenosyl-L-methionine-dependent methyltransferases"/>
    <property type="match status" value="1"/>
</dbReference>
<dbReference type="InterPro" id="IPR054520">
    <property type="entry name" value="M_Eco57I_C"/>
</dbReference>
<dbReference type="CDD" id="cd02440">
    <property type="entry name" value="AdoMet_MTases"/>
    <property type="match status" value="1"/>
</dbReference>
<dbReference type="PANTHER" id="PTHR33841">
    <property type="entry name" value="DNA METHYLTRANSFERASE YEEA-RELATED"/>
    <property type="match status" value="1"/>
</dbReference>
<feature type="domain" description="Type II methyltransferase M.Eco57I C-terminal" evidence="9">
    <location>
        <begin position="259"/>
        <end position="509"/>
    </location>
</feature>
<dbReference type="GeneID" id="92744451"/>
<accession>A0AAX3FL61</accession>
<keyword evidence="5" id="KW-0949">S-adenosyl-L-methionine</keyword>
<evidence type="ECO:0000256" key="4">
    <source>
        <dbReference type="ARBA" id="ARBA00022679"/>
    </source>
</evidence>
<dbReference type="REBASE" id="286158">
    <property type="entry name" value="M.Aeq8529ORF1845P"/>
</dbReference>
<protein>
    <recommendedName>
        <fullName evidence="2">site-specific DNA-methyltransferase (adenine-specific)</fullName>
        <ecNumber evidence="2">2.1.1.72</ecNumber>
    </recommendedName>
</protein>
<dbReference type="InterPro" id="IPR011639">
    <property type="entry name" value="MethylTrfase_TaqI-like_dom"/>
</dbReference>
<dbReference type="GO" id="GO:0032259">
    <property type="term" value="P:methylation"/>
    <property type="evidence" value="ECO:0007669"/>
    <property type="project" value="UniProtKB-KW"/>
</dbReference>
<keyword evidence="6" id="KW-0680">Restriction system</keyword>
<proteinExistence type="inferred from homology"/>
<evidence type="ECO:0000256" key="1">
    <source>
        <dbReference type="ARBA" id="ARBA00006594"/>
    </source>
</evidence>
<name>A0AAX3FL61_ACTEU</name>
<dbReference type="InterPro" id="IPR029063">
    <property type="entry name" value="SAM-dependent_MTases_sf"/>
</dbReference>
<dbReference type="RefSeq" id="WP_039196317.1">
    <property type="nucleotide sequence ID" value="NZ_LR134310.1"/>
</dbReference>
<dbReference type="EC" id="2.1.1.72" evidence="2"/>
<comment type="catalytic activity">
    <reaction evidence="7">
        <text>a 2'-deoxyadenosine in DNA + S-adenosyl-L-methionine = an N(6)-methyl-2'-deoxyadenosine in DNA + S-adenosyl-L-homocysteine + H(+)</text>
        <dbReference type="Rhea" id="RHEA:15197"/>
        <dbReference type="Rhea" id="RHEA-COMP:12418"/>
        <dbReference type="Rhea" id="RHEA-COMP:12419"/>
        <dbReference type="ChEBI" id="CHEBI:15378"/>
        <dbReference type="ChEBI" id="CHEBI:57856"/>
        <dbReference type="ChEBI" id="CHEBI:59789"/>
        <dbReference type="ChEBI" id="CHEBI:90615"/>
        <dbReference type="ChEBI" id="CHEBI:90616"/>
        <dbReference type="EC" id="2.1.1.72"/>
    </reaction>
</comment>
<evidence type="ECO:0000256" key="7">
    <source>
        <dbReference type="ARBA" id="ARBA00047942"/>
    </source>
</evidence>
<keyword evidence="4 10" id="KW-0808">Transferase</keyword>
<sequence>MKFKNNQTEQKLRGGYYTPRYLSDYITKWILNGSPLNILEPSCGDGVFIKSLASNKYNKINKITCFELIDSEADKTIKLLEEMGFNNSIVNKGDFLGWALKSIGNTEFDAIIGNPPFIRYQYLDEKFQSNSKAIFDKLNLKFTKHTNSWVPFLLSSLSLLKDKGRIGMVIPSEILNVIHAQPLRDFIANGLYRVLIINPKNIWFDNTLQGAIIIFIEKVEYKNQSGLSIVNVENDEFINIEPENLFKNANYISFENFQGKWTNAILDEKELDLINKIKAHNSVYKFSDIATVEVGIVTGTNEFFLVDDNTVKEYDLYKFSYPMFGKSQHCKGIIYDHNQHIENKENNFPTNFIYLGDEYVDLPLKAQEYIKEGEKRGFHQRYKCKIRTPWYKVPSVYSSKIGMLKRSHEAPRLILNRLEAYTTDTAYRIKSNKFRDSTLVCCFLNPFTMILSELNGRFYGGGVLELVPSEIRNLYIPIDENIKFNIEEINDLIKEGGIEKVVENNGRIIFENLRFPKEYNVMLMTIWRKLKDNRLRR</sequence>
<keyword evidence="3 10" id="KW-0489">Methyltransferase</keyword>
<dbReference type="Gene3D" id="3.40.50.150">
    <property type="entry name" value="Vaccinia Virus protein VP39"/>
    <property type="match status" value="1"/>
</dbReference>
<feature type="domain" description="Type II methyltransferase M.TaqI-like" evidence="8">
    <location>
        <begin position="67"/>
        <end position="189"/>
    </location>
</feature>